<dbReference type="PANTHER" id="PTHR43133:SF46">
    <property type="entry name" value="RNA POLYMERASE SIGMA-70 FACTOR ECF SUBFAMILY"/>
    <property type="match status" value="1"/>
</dbReference>
<dbReference type="InterPro" id="IPR013325">
    <property type="entry name" value="RNA_pol_sigma_r2"/>
</dbReference>
<evidence type="ECO:0000313" key="7">
    <source>
        <dbReference type="EMBL" id="TDQ79208.1"/>
    </source>
</evidence>
<dbReference type="InterPro" id="IPR013324">
    <property type="entry name" value="RNA_pol_sigma_r3/r4-like"/>
</dbReference>
<dbReference type="SUPFAM" id="SSF88659">
    <property type="entry name" value="Sigma3 and sigma4 domains of RNA polymerase sigma factors"/>
    <property type="match status" value="1"/>
</dbReference>
<dbReference type="InterPro" id="IPR007627">
    <property type="entry name" value="RNA_pol_sigma70_r2"/>
</dbReference>
<name>A0A4R6WKB2_9SPHI</name>
<dbReference type="InterPro" id="IPR014284">
    <property type="entry name" value="RNA_pol_sigma-70_dom"/>
</dbReference>
<dbReference type="GO" id="GO:0016987">
    <property type="term" value="F:sigma factor activity"/>
    <property type="evidence" value="ECO:0007669"/>
    <property type="project" value="UniProtKB-KW"/>
</dbReference>
<keyword evidence="4" id="KW-0804">Transcription</keyword>
<feature type="domain" description="RNA polymerase sigma-70 region 2" evidence="5">
    <location>
        <begin position="29"/>
        <end position="94"/>
    </location>
</feature>
<keyword evidence="2" id="KW-0805">Transcription regulation</keyword>
<comment type="caution">
    <text evidence="7">The sequence shown here is derived from an EMBL/GenBank/DDBJ whole genome shotgun (WGS) entry which is preliminary data.</text>
</comment>
<dbReference type="GO" id="GO:0006352">
    <property type="term" value="P:DNA-templated transcription initiation"/>
    <property type="evidence" value="ECO:0007669"/>
    <property type="project" value="InterPro"/>
</dbReference>
<dbReference type="Gene3D" id="1.10.1740.10">
    <property type="match status" value="1"/>
</dbReference>
<dbReference type="Gene3D" id="1.10.10.10">
    <property type="entry name" value="Winged helix-like DNA-binding domain superfamily/Winged helix DNA-binding domain"/>
    <property type="match status" value="1"/>
</dbReference>
<keyword evidence="3" id="KW-0731">Sigma factor</keyword>
<sequence>MIQDYSILDDQQLIDYLKEGNHLAFNEIYKRFWRMSINTAFQRLKSKEMAEEVVQEVFVSLFIRRASIQLKSSLEAYIRLAIKNRIIDAFRAQKSQEQLQIAEANNEEPSPAQPDEALEYKELRDKIKSSTDKLPEKCREVFLMSRFEHLSHQEISDRTGISISTVKKHINKALKILKEDFQDQHLDILIVCLFVFSQS</sequence>
<dbReference type="AlphaFoldDB" id="A0A4R6WKB2"/>
<dbReference type="NCBIfam" id="TIGR02937">
    <property type="entry name" value="sigma70-ECF"/>
    <property type="match status" value="1"/>
</dbReference>
<dbReference type="Pfam" id="PF08281">
    <property type="entry name" value="Sigma70_r4_2"/>
    <property type="match status" value="1"/>
</dbReference>
<proteinExistence type="inferred from homology"/>
<dbReference type="InterPro" id="IPR013249">
    <property type="entry name" value="RNA_pol_sigma70_r4_t2"/>
</dbReference>
<evidence type="ECO:0000256" key="3">
    <source>
        <dbReference type="ARBA" id="ARBA00023082"/>
    </source>
</evidence>
<dbReference type="EMBL" id="SNYV01000011">
    <property type="protein sequence ID" value="TDQ79208.1"/>
    <property type="molecule type" value="Genomic_DNA"/>
</dbReference>
<evidence type="ECO:0000313" key="8">
    <source>
        <dbReference type="Proteomes" id="UP000295292"/>
    </source>
</evidence>
<dbReference type="PANTHER" id="PTHR43133">
    <property type="entry name" value="RNA POLYMERASE ECF-TYPE SIGMA FACTO"/>
    <property type="match status" value="1"/>
</dbReference>
<gene>
    <name evidence="7" type="ORF">CLV99_0640</name>
</gene>
<comment type="similarity">
    <text evidence="1">Belongs to the sigma-70 factor family. ECF subfamily.</text>
</comment>
<evidence type="ECO:0000256" key="1">
    <source>
        <dbReference type="ARBA" id="ARBA00010641"/>
    </source>
</evidence>
<accession>A0A4R6WKB2</accession>
<dbReference type="InterPro" id="IPR036388">
    <property type="entry name" value="WH-like_DNA-bd_sf"/>
</dbReference>
<evidence type="ECO:0000256" key="4">
    <source>
        <dbReference type="ARBA" id="ARBA00023163"/>
    </source>
</evidence>
<dbReference type="RefSeq" id="WP_133583011.1">
    <property type="nucleotide sequence ID" value="NZ_SNYV01000011.1"/>
</dbReference>
<dbReference type="Pfam" id="PF04542">
    <property type="entry name" value="Sigma70_r2"/>
    <property type="match status" value="1"/>
</dbReference>
<reference evidence="7 8" key="1">
    <citation type="submission" date="2019-03" db="EMBL/GenBank/DDBJ databases">
        <title>Genomic Encyclopedia of Archaeal and Bacterial Type Strains, Phase II (KMG-II): from individual species to whole genera.</title>
        <authorList>
            <person name="Goeker M."/>
        </authorList>
    </citation>
    <scope>NUCLEOTIDE SEQUENCE [LARGE SCALE GENOMIC DNA]</scope>
    <source>
        <strain evidence="7 8">DSM 28353</strain>
    </source>
</reference>
<dbReference type="Proteomes" id="UP000295292">
    <property type="component" value="Unassembled WGS sequence"/>
</dbReference>
<dbReference type="InterPro" id="IPR039425">
    <property type="entry name" value="RNA_pol_sigma-70-like"/>
</dbReference>
<evidence type="ECO:0000259" key="5">
    <source>
        <dbReference type="Pfam" id="PF04542"/>
    </source>
</evidence>
<organism evidence="7 8">
    <name type="scientific">Sphingobacterium yanglingense</name>
    <dbReference type="NCBI Taxonomy" id="1437280"/>
    <lineage>
        <taxon>Bacteria</taxon>
        <taxon>Pseudomonadati</taxon>
        <taxon>Bacteroidota</taxon>
        <taxon>Sphingobacteriia</taxon>
        <taxon>Sphingobacteriales</taxon>
        <taxon>Sphingobacteriaceae</taxon>
        <taxon>Sphingobacterium</taxon>
    </lineage>
</organism>
<feature type="domain" description="RNA polymerase sigma factor 70 region 4 type 2" evidence="6">
    <location>
        <begin position="131"/>
        <end position="176"/>
    </location>
</feature>
<dbReference type="InterPro" id="IPR014327">
    <property type="entry name" value="RNA_pol_sigma70_bacteroid"/>
</dbReference>
<protein>
    <submittedName>
        <fullName evidence="7">RNA polymerase sigma-70 factor (ECF subfamily)</fullName>
    </submittedName>
</protein>
<evidence type="ECO:0000259" key="6">
    <source>
        <dbReference type="Pfam" id="PF08281"/>
    </source>
</evidence>
<dbReference type="NCBIfam" id="TIGR02985">
    <property type="entry name" value="Sig70_bacteroi1"/>
    <property type="match status" value="1"/>
</dbReference>
<dbReference type="CDD" id="cd06171">
    <property type="entry name" value="Sigma70_r4"/>
    <property type="match status" value="1"/>
</dbReference>
<dbReference type="SUPFAM" id="SSF88946">
    <property type="entry name" value="Sigma2 domain of RNA polymerase sigma factors"/>
    <property type="match status" value="1"/>
</dbReference>
<evidence type="ECO:0000256" key="2">
    <source>
        <dbReference type="ARBA" id="ARBA00023015"/>
    </source>
</evidence>
<keyword evidence="8" id="KW-1185">Reference proteome</keyword>
<dbReference type="OrthoDB" id="764619at2"/>
<dbReference type="GO" id="GO:0003677">
    <property type="term" value="F:DNA binding"/>
    <property type="evidence" value="ECO:0007669"/>
    <property type="project" value="InterPro"/>
</dbReference>